<dbReference type="AlphaFoldDB" id="A0A3S2MSD4"/>
<organism evidence="2 3">
    <name type="scientific">Oryzias javanicus</name>
    <name type="common">Javanese ricefish</name>
    <name type="synonym">Aplocheilus javanicus</name>
    <dbReference type="NCBI Taxonomy" id="123683"/>
    <lineage>
        <taxon>Eukaryota</taxon>
        <taxon>Metazoa</taxon>
        <taxon>Chordata</taxon>
        <taxon>Craniata</taxon>
        <taxon>Vertebrata</taxon>
        <taxon>Euteleostomi</taxon>
        <taxon>Actinopterygii</taxon>
        <taxon>Neopterygii</taxon>
        <taxon>Teleostei</taxon>
        <taxon>Neoteleostei</taxon>
        <taxon>Acanthomorphata</taxon>
        <taxon>Ovalentaria</taxon>
        <taxon>Atherinomorphae</taxon>
        <taxon>Beloniformes</taxon>
        <taxon>Adrianichthyidae</taxon>
        <taxon>Oryziinae</taxon>
        <taxon>Oryzias</taxon>
    </lineage>
</organism>
<keyword evidence="3" id="KW-1185">Reference proteome</keyword>
<accession>A0A3S2MSD4</accession>
<feature type="region of interest" description="Disordered" evidence="1">
    <location>
        <begin position="125"/>
        <end position="146"/>
    </location>
</feature>
<dbReference type="Proteomes" id="UP000283210">
    <property type="component" value="Chromosome 12"/>
</dbReference>
<reference evidence="2 3" key="1">
    <citation type="submission" date="2018-11" db="EMBL/GenBank/DDBJ databases">
        <authorList>
            <person name="Lopez-Roques C."/>
            <person name="Donnadieu C."/>
            <person name="Bouchez O."/>
            <person name="Klopp C."/>
            <person name="Cabau C."/>
            <person name="Zahm M."/>
        </authorList>
    </citation>
    <scope>NUCLEOTIDE SEQUENCE [LARGE SCALE GENOMIC DNA]</scope>
    <source>
        <strain evidence="2">RS831</strain>
        <tissue evidence="2">Whole body</tissue>
    </source>
</reference>
<protein>
    <submittedName>
        <fullName evidence="2">Uncharacterized protein</fullName>
    </submittedName>
</protein>
<sequence length="146" mass="15899">MRAAHDLNLRCTSPGGRRWALCARREPPGFCCADPSGDDLEESRGRSDSCLRRRAARKCAVIRALHFKLCAPKSVEALIVSGTSAQHILSFGISFRIGEPAKPGCQCALELRGDGGKLLQVQRGRAAVPERGRRPSFHCTSSDRRG</sequence>
<gene>
    <name evidence="2" type="ORF">OJAV_G00120210</name>
</gene>
<evidence type="ECO:0000313" key="3">
    <source>
        <dbReference type="Proteomes" id="UP000283210"/>
    </source>
</evidence>
<name>A0A3S2MSD4_ORYJA</name>
<dbReference type="EMBL" id="CM012448">
    <property type="protein sequence ID" value="RVE65776.1"/>
    <property type="molecule type" value="Genomic_DNA"/>
</dbReference>
<reference evidence="2 3" key="2">
    <citation type="submission" date="2019-01" db="EMBL/GenBank/DDBJ databases">
        <title>A chromosome length genome reference of the Java medaka (oryzias javanicus).</title>
        <authorList>
            <person name="Herpin A."/>
            <person name="Takehana Y."/>
            <person name="Naruse K."/>
            <person name="Ansai S."/>
            <person name="Kawaguchi M."/>
        </authorList>
    </citation>
    <scope>NUCLEOTIDE SEQUENCE [LARGE SCALE GENOMIC DNA]</scope>
    <source>
        <strain evidence="2">RS831</strain>
        <tissue evidence="2">Whole body</tissue>
    </source>
</reference>
<evidence type="ECO:0000256" key="1">
    <source>
        <dbReference type="SAM" id="MobiDB-lite"/>
    </source>
</evidence>
<evidence type="ECO:0000313" key="2">
    <source>
        <dbReference type="EMBL" id="RVE65776.1"/>
    </source>
</evidence>
<proteinExistence type="predicted"/>